<dbReference type="SUPFAM" id="SSF53686">
    <property type="entry name" value="Tryptophan synthase beta subunit-like PLP-dependent enzymes"/>
    <property type="match status" value="1"/>
</dbReference>
<keyword evidence="5" id="KW-0663">Pyridoxal phosphate</keyword>
<dbReference type="OrthoDB" id="728at2759"/>
<dbReference type="Gene3D" id="3.40.50.1100">
    <property type="match status" value="2"/>
</dbReference>
<comment type="similarity">
    <text evidence="3">Belongs to the cysteine synthase/cystathionine beta-synthase family.</text>
</comment>
<dbReference type="CDD" id="cd01561">
    <property type="entry name" value="CBS_like"/>
    <property type="match status" value="1"/>
</dbReference>
<feature type="domain" description="Tryptophan synthase beta chain-like PALP" evidence="7">
    <location>
        <begin position="15"/>
        <end position="312"/>
    </location>
</feature>
<reference evidence="8" key="1">
    <citation type="submission" date="2019-01" db="EMBL/GenBank/DDBJ databases">
        <title>Colletotrichum abscissum LGMF1257.</title>
        <authorList>
            <person name="Baroncelli R."/>
        </authorList>
    </citation>
    <scope>NUCLEOTIDE SEQUENCE</scope>
    <source>
        <strain evidence="8">Ca142</strain>
    </source>
</reference>
<dbReference type="Proteomes" id="UP001056436">
    <property type="component" value="Unassembled WGS sequence"/>
</dbReference>
<dbReference type="InterPro" id="IPR001926">
    <property type="entry name" value="TrpB-like_PALP"/>
</dbReference>
<dbReference type="GO" id="GO:0006535">
    <property type="term" value="P:cysteine biosynthetic process from serine"/>
    <property type="evidence" value="ECO:0007669"/>
    <property type="project" value="InterPro"/>
</dbReference>
<dbReference type="InterPro" id="IPR001216">
    <property type="entry name" value="P-phosphate_BS"/>
</dbReference>
<dbReference type="InterPro" id="IPR050214">
    <property type="entry name" value="Cys_Synth/Cystath_Beta-Synth"/>
</dbReference>
<keyword evidence="9" id="KW-1185">Reference proteome</keyword>
<dbReference type="FunFam" id="3.40.50.1100:FF:000003">
    <property type="entry name" value="Cystathionine beta-synthase"/>
    <property type="match status" value="1"/>
</dbReference>
<dbReference type="PANTHER" id="PTHR10314">
    <property type="entry name" value="CYSTATHIONINE BETA-SYNTHASE"/>
    <property type="match status" value="1"/>
</dbReference>
<dbReference type="InterPro" id="IPR036052">
    <property type="entry name" value="TrpB-like_PALP_sf"/>
</dbReference>
<dbReference type="Pfam" id="PF00291">
    <property type="entry name" value="PALP"/>
    <property type="match status" value="1"/>
</dbReference>
<evidence type="ECO:0000256" key="2">
    <source>
        <dbReference type="ARBA" id="ARBA00005003"/>
    </source>
</evidence>
<dbReference type="FunFam" id="3.40.50.1100:FF:000118">
    <property type="entry name" value="Related to CYS4-cystathionine beta-synthase"/>
    <property type="match status" value="1"/>
</dbReference>
<evidence type="ECO:0000256" key="3">
    <source>
        <dbReference type="ARBA" id="ARBA00007103"/>
    </source>
</evidence>
<sequence>MAAVPLPPITDSVIHHIGNTPLVRLKHLPQTEGIRADILAKLEYQNAGGSVKDRVAKAMIEKAEDQGTGKPGDTLIEATSGNTGIALALIAAVKGYKCIITISEKMSEEKVLILKALGATIVRTPAGVPIDSPHSIISVARKLKSETPNSHILNQYGNPNNPLAHEIGTAQELWAQCDGKLDIVIAGAGTGGTVTGLSRGLRKLKGDILVVGADPIGSVLAQPDDSNSAKAEYKVEGIGYDFVPDVLDQSAADVWVKTGDEESFKYARRLIREEGLLCGGSSGAAVAALIKLMQQRPEMNRSDVRVVLILPDGIRNYLTKFVDDAWMERNPLSS</sequence>
<dbReference type="AlphaFoldDB" id="A0A9P9X7U1"/>
<evidence type="ECO:0000256" key="4">
    <source>
        <dbReference type="ARBA" id="ARBA00012041"/>
    </source>
</evidence>
<evidence type="ECO:0000259" key="7">
    <source>
        <dbReference type="Pfam" id="PF00291"/>
    </source>
</evidence>
<comment type="catalytic activity">
    <reaction evidence="6">
        <text>L-homocysteine + L-serine = L,L-cystathionine + H2O</text>
        <dbReference type="Rhea" id="RHEA:10112"/>
        <dbReference type="ChEBI" id="CHEBI:15377"/>
        <dbReference type="ChEBI" id="CHEBI:33384"/>
        <dbReference type="ChEBI" id="CHEBI:58161"/>
        <dbReference type="ChEBI" id="CHEBI:58199"/>
        <dbReference type="EC" id="4.2.1.22"/>
    </reaction>
</comment>
<gene>
    <name evidence="8" type="ORF">CABS02_10552</name>
</gene>
<comment type="cofactor">
    <cofactor evidence="1">
        <name>pyridoxal 5'-phosphate</name>
        <dbReference type="ChEBI" id="CHEBI:597326"/>
    </cofactor>
</comment>
<dbReference type="PROSITE" id="PS00901">
    <property type="entry name" value="CYS_SYNTHASE"/>
    <property type="match status" value="1"/>
</dbReference>
<protein>
    <recommendedName>
        <fullName evidence="4">cystathionine beta-synthase</fullName>
        <ecNumber evidence="4">4.2.1.22</ecNumber>
    </recommendedName>
</protein>
<dbReference type="GO" id="GO:0004122">
    <property type="term" value="F:cystathionine beta-synthase activity"/>
    <property type="evidence" value="ECO:0007669"/>
    <property type="project" value="UniProtKB-EC"/>
</dbReference>
<evidence type="ECO:0000256" key="5">
    <source>
        <dbReference type="ARBA" id="ARBA00022898"/>
    </source>
</evidence>
<dbReference type="EC" id="4.2.1.22" evidence="4"/>
<comment type="caution">
    <text evidence="8">The sequence shown here is derived from an EMBL/GenBank/DDBJ whole genome shotgun (WGS) entry which is preliminary data.</text>
</comment>
<organism evidence="8 9">
    <name type="scientific">Colletotrichum abscissum</name>
    <dbReference type="NCBI Taxonomy" id="1671311"/>
    <lineage>
        <taxon>Eukaryota</taxon>
        <taxon>Fungi</taxon>
        <taxon>Dikarya</taxon>
        <taxon>Ascomycota</taxon>
        <taxon>Pezizomycotina</taxon>
        <taxon>Sordariomycetes</taxon>
        <taxon>Hypocreomycetidae</taxon>
        <taxon>Glomerellales</taxon>
        <taxon>Glomerellaceae</taxon>
        <taxon>Colletotrichum</taxon>
        <taxon>Colletotrichum acutatum species complex</taxon>
    </lineage>
</organism>
<dbReference type="EMBL" id="SDAQ01000081">
    <property type="protein sequence ID" value="KAI3541872.1"/>
    <property type="molecule type" value="Genomic_DNA"/>
</dbReference>
<evidence type="ECO:0000256" key="6">
    <source>
        <dbReference type="ARBA" id="ARBA00047490"/>
    </source>
</evidence>
<evidence type="ECO:0000313" key="8">
    <source>
        <dbReference type="EMBL" id="KAI3541872.1"/>
    </source>
</evidence>
<comment type="pathway">
    <text evidence="2">Amino-acid biosynthesis; L-cysteine biosynthesis; L-cysteine from L-homocysteine and L-serine: step 1/2.</text>
</comment>
<proteinExistence type="inferred from homology"/>
<evidence type="ECO:0000313" key="9">
    <source>
        <dbReference type="Proteomes" id="UP001056436"/>
    </source>
</evidence>
<name>A0A9P9X7U1_9PEZI</name>
<evidence type="ECO:0000256" key="1">
    <source>
        <dbReference type="ARBA" id="ARBA00001933"/>
    </source>
</evidence>
<accession>A0A9P9X7U1</accession>